<evidence type="ECO:0000313" key="1">
    <source>
        <dbReference type="EMBL" id="MCO6052316.1"/>
    </source>
</evidence>
<accession>A0ABT1CBW8</accession>
<evidence type="ECO:0000313" key="2">
    <source>
        <dbReference type="Proteomes" id="UP001205906"/>
    </source>
</evidence>
<dbReference type="Proteomes" id="UP001205906">
    <property type="component" value="Unassembled WGS sequence"/>
</dbReference>
<keyword evidence="2" id="KW-1185">Reference proteome</keyword>
<comment type="caution">
    <text evidence="1">The sequence shown here is derived from an EMBL/GenBank/DDBJ whole genome shotgun (WGS) entry which is preliminary data.</text>
</comment>
<dbReference type="EMBL" id="JAMXQS010000014">
    <property type="protein sequence ID" value="MCO6052316.1"/>
    <property type="molecule type" value="Genomic_DNA"/>
</dbReference>
<name>A0ABT1CBW8_9HYPH</name>
<sequence length="113" mass="12531">MFAEEFLLRSDTTDTIPQFIAELVRAANDLSRVSTVGREGLLGRAALTICDFRDALLDPVIRIEPGEDKISLRLRLAAASIPRWTDEQIGELLLEAAAELRRLRILASAKENA</sequence>
<gene>
    <name evidence="1" type="ORF">NGM99_21230</name>
</gene>
<proteinExistence type="predicted"/>
<protein>
    <submittedName>
        <fullName evidence="1">Uncharacterized protein</fullName>
    </submittedName>
</protein>
<organism evidence="1 2">
    <name type="scientific">Mesorhizobium liriopis</name>
    <dbReference type="NCBI Taxonomy" id="2953882"/>
    <lineage>
        <taxon>Bacteria</taxon>
        <taxon>Pseudomonadati</taxon>
        <taxon>Pseudomonadota</taxon>
        <taxon>Alphaproteobacteria</taxon>
        <taxon>Hyphomicrobiales</taxon>
        <taxon>Phyllobacteriaceae</taxon>
        <taxon>Mesorhizobium</taxon>
    </lineage>
</organism>
<reference evidence="1 2" key="1">
    <citation type="submission" date="2022-06" db="EMBL/GenBank/DDBJ databases">
        <title>Mesorhizobium sp. strain RP14 Genome sequencing and assembly.</title>
        <authorList>
            <person name="Kim I."/>
        </authorList>
    </citation>
    <scope>NUCLEOTIDE SEQUENCE [LARGE SCALE GENOMIC DNA]</scope>
    <source>
        <strain evidence="2">RP14(2022)</strain>
    </source>
</reference>
<dbReference type="RefSeq" id="WP_252822714.1">
    <property type="nucleotide sequence ID" value="NZ_JAMXQS010000014.1"/>
</dbReference>